<accession>A0AAP3AJR9</accession>
<evidence type="ECO:0000313" key="2">
    <source>
        <dbReference type="Proteomes" id="UP001207440"/>
    </source>
</evidence>
<dbReference type="Proteomes" id="UP001207440">
    <property type="component" value="Unassembled WGS sequence"/>
</dbReference>
<dbReference type="Pfam" id="PF18845">
    <property type="entry name" value="baeRF_family3"/>
    <property type="match status" value="1"/>
</dbReference>
<dbReference type="AlphaFoldDB" id="A0AAP3AJR9"/>
<organism evidence="1 2">
    <name type="scientific">Riemerella anatipestifer</name>
    <name type="common">Moraxella anatipestifer</name>
    <dbReference type="NCBI Taxonomy" id="34085"/>
    <lineage>
        <taxon>Bacteria</taxon>
        <taxon>Pseudomonadati</taxon>
        <taxon>Bacteroidota</taxon>
        <taxon>Flavobacteriia</taxon>
        <taxon>Flavobacteriales</taxon>
        <taxon>Weeksellaceae</taxon>
        <taxon>Riemerella</taxon>
    </lineage>
</organism>
<dbReference type="InterPro" id="IPR041289">
    <property type="entry name" value="Bact_RF_family3"/>
</dbReference>
<dbReference type="EMBL" id="JAOZYT010000005">
    <property type="protein sequence ID" value="MCW0522992.1"/>
    <property type="molecule type" value="Genomic_DNA"/>
</dbReference>
<proteinExistence type="predicted"/>
<reference evidence="1" key="1">
    <citation type="submission" date="2022-10" db="EMBL/GenBank/DDBJ databases">
        <title>Sifting through the core-genome to identify putative cross-protective antigens against Riemerella anatipestifer.</title>
        <authorList>
            <person name="Zheng X."/>
            <person name="Zhang W."/>
        </authorList>
    </citation>
    <scope>NUCLEOTIDE SEQUENCE</scope>
    <source>
        <strain evidence="1">ZWRA178</strain>
    </source>
</reference>
<evidence type="ECO:0000313" key="1">
    <source>
        <dbReference type="EMBL" id="MCW0522992.1"/>
    </source>
</evidence>
<gene>
    <name evidence="1" type="ORF">OKE68_01490</name>
</gene>
<name>A0AAP3AJR9_RIEAN</name>
<protein>
    <submittedName>
        <fullName evidence="1">Uncharacterized protein</fullName>
    </submittedName>
</protein>
<sequence>MNLQVKLQKLASEVSNPCVTLSLNTHRTYPDNRQDEIVLKNLVREAKNRLEEKFSNSREIKEVLDKLEAVPEKINHDYNLDGLHIFISKDTEEIIKTAFPVTKHETYVDNTFAIRPLILAVNRSFEYLIVVLKKDGVPLYRATNDAVLEEIKNEDFPFHETPLHPKSDKRKSDSSHVDDLDREYFNHVDKAILEVTRAHSLKVVVISTEDNYSKLQQVADNKDIYLGHIDINYNELKEHQIAEEAYKLVREHKIQLRKNAIEELKEAISQSHVQTDLQEIYRSAIDGRAELLIIRKDYEQPVRMLNDREFELVEDSKEVGVEDDIISNISWEVLSKGGRVIFTSDSSFDEFGNIALKVKY</sequence>
<comment type="caution">
    <text evidence="1">The sequence shown here is derived from an EMBL/GenBank/DDBJ whole genome shotgun (WGS) entry which is preliminary data.</text>
</comment>
<dbReference type="RefSeq" id="WP_064970415.1">
    <property type="nucleotide sequence ID" value="NZ_CP029760.1"/>
</dbReference>